<comment type="similarity">
    <text evidence="1">Belongs to the peptidase S1 family.</text>
</comment>
<evidence type="ECO:0000256" key="10">
    <source>
        <dbReference type="RuleBase" id="RU363034"/>
    </source>
</evidence>
<dbReference type="PROSITE" id="PS50240">
    <property type="entry name" value="TRYPSIN_DOM"/>
    <property type="match status" value="1"/>
</dbReference>
<dbReference type="PANTHER" id="PTHR24276">
    <property type="entry name" value="POLYSERASE-RELATED"/>
    <property type="match status" value="1"/>
</dbReference>
<organism evidence="13 14">
    <name type="scientific">Trichogramma kaykai</name>
    <dbReference type="NCBI Taxonomy" id="54128"/>
    <lineage>
        <taxon>Eukaryota</taxon>
        <taxon>Metazoa</taxon>
        <taxon>Ecdysozoa</taxon>
        <taxon>Arthropoda</taxon>
        <taxon>Hexapoda</taxon>
        <taxon>Insecta</taxon>
        <taxon>Pterygota</taxon>
        <taxon>Neoptera</taxon>
        <taxon>Endopterygota</taxon>
        <taxon>Hymenoptera</taxon>
        <taxon>Apocrita</taxon>
        <taxon>Proctotrupomorpha</taxon>
        <taxon>Chalcidoidea</taxon>
        <taxon>Trichogrammatidae</taxon>
        <taxon>Trichogramma</taxon>
    </lineage>
</organism>
<dbReference type="InterPro" id="IPR001314">
    <property type="entry name" value="Peptidase_S1A"/>
</dbReference>
<evidence type="ECO:0000256" key="11">
    <source>
        <dbReference type="SAM" id="SignalP"/>
    </source>
</evidence>
<keyword evidence="7" id="KW-1015">Disulfide bond</keyword>
<keyword evidence="14" id="KW-1185">Reference proteome</keyword>
<dbReference type="Proteomes" id="UP001627154">
    <property type="component" value="Unassembled WGS sequence"/>
</dbReference>
<feature type="chain" id="PRO_5044826957" description="trypsin" evidence="11">
    <location>
        <begin position="24"/>
        <end position="318"/>
    </location>
</feature>
<evidence type="ECO:0000256" key="7">
    <source>
        <dbReference type="ARBA" id="ARBA00023157"/>
    </source>
</evidence>
<feature type="domain" description="Peptidase S1" evidence="12">
    <location>
        <begin position="21"/>
        <end position="288"/>
    </location>
</feature>
<gene>
    <name evidence="13" type="ORF">TKK_010165</name>
</gene>
<dbReference type="InterPro" id="IPR018114">
    <property type="entry name" value="TRYPSIN_HIS"/>
</dbReference>
<dbReference type="EC" id="3.4.21.4" evidence="9"/>
<keyword evidence="3" id="KW-0222">Digestion</keyword>
<keyword evidence="6" id="KW-0865">Zymogen</keyword>
<accession>A0ABD2WS49</accession>
<name>A0ABD2WS49_9HYME</name>
<dbReference type="AlphaFoldDB" id="A0ABD2WS49"/>
<evidence type="ECO:0000256" key="5">
    <source>
        <dbReference type="ARBA" id="ARBA00022825"/>
    </source>
</evidence>
<evidence type="ECO:0000256" key="9">
    <source>
        <dbReference type="ARBA" id="ARBA00038868"/>
    </source>
</evidence>
<dbReference type="SUPFAM" id="SSF50494">
    <property type="entry name" value="Trypsin-like serine proteases"/>
    <property type="match status" value="1"/>
</dbReference>
<evidence type="ECO:0000313" key="13">
    <source>
        <dbReference type="EMBL" id="KAL3395856.1"/>
    </source>
</evidence>
<dbReference type="PRINTS" id="PR00722">
    <property type="entry name" value="CHYMOTRYPSIN"/>
</dbReference>
<dbReference type="InterPro" id="IPR001254">
    <property type="entry name" value="Trypsin_dom"/>
</dbReference>
<dbReference type="PANTHER" id="PTHR24276:SF97">
    <property type="entry name" value="GH13245P2-RELATED"/>
    <property type="match status" value="1"/>
</dbReference>
<evidence type="ECO:0000256" key="1">
    <source>
        <dbReference type="ARBA" id="ARBA00007664"/>
    </source>
</evidence>
<evidence type="ECO:0000256" key="2">
    <source>
        <dbReference type="ARBA" id="ARBA00022670"/>
    </source>
</evidence>
<evidence type="ECO:0000259" key="12">
    <source>
        <dbReference type="PROSITE" id="PS50240"/>
    </source>
</evidence>
<dbReference type="InterPro" id="IPR050430">
    <property type="entry name" value="Peptidase_S1"/>
</dbReference>
<dbReference type="EMBL" id="JBJJXI010000077">
    <property type="protein sequence ID" value="KAL3395856.1"/>
    <property type="molecule type" value="Genomic_DNA"/>
</dbReference>
<dbReference type="Pfam" id="PF00089">
    <property type="entry name" value="Trypsin"/>
    <property type="match status" value="1"/>
</dbReference>
<dbReference type="CDD" id="cd00190">
    <property type="entry name" value="Tryp_SPc"/>
    <property type="match status" value="1"/>
</dbReference>
<keyword evidence="5 10" id="KW-0720">Serine protease</keyword>
<dbReference type="GO" id="GO:0007586">
    <property type="term" value="P:digestion"/>
    <property type="evidence" value="ECO:0007669"/>
    <property type="project" value="UniProtKB-KW"/>
</dbReference>
<evidence type="ECO:0000313" key="14">
    <source>
        <dbReference type="Proteomes" id="UP001627154"/>
    </source>
</evidence>
<dbReference type="InterPro" id="IPR033116">
    <property type="entry name" value="TRYPSIN_SER"/>
</dbReference>
<keyword evidence="2 10" id="KW-0645">Protease</keyword>
<keyword evidence="11" id="KW-0732">Signal</keyword>
<dbReference type="Gene3D" id="2.40.10.10">
    <property type="entry name" value="Trypsin-like serine proteases"/>
    <property type="match status" value="1"/>
</dbReference>
<evidence type="ECO:0000256" key="3">
    <source>
        <dbReference type="ARBA" id="ARBA00022757"/>
    </source>
</evidence>
<feature type="signal peptide" evidence="11">
    <location>
        <begin position="1"/>
        <end position="23"/>
    </location>
</feature>
<evidence type="ECO:0000256" key="8">
    <source>
        <dbReference type="ARBA" id="ARBA00036320"/>
    </source>
</evidence>
<dbReference type="InterPro" id="IPR043504">
    <property type="entry name" value="Peptidase_S1_PA_chymotrypsin"/>
</dbReference>
<evidence type="ECO:0000256" key="6">
    <source>
        <dbReference type="ARBA" id="ARBA00023145"/>
    </source>
</evidence>
<dbReference type="GO" id="GO:0006508">
    <property type="term" value="P:proteolysis"/>
    <property type="evidence" value="ECO:0007669"/>
    <property type="project" value="UniProtKB-KW"/>
</dbReference>
<dbReference type="SMART" id="SM00020">
    <property type="entry name" value="Tryp_SPc"/>
    <property type="match status" value="1"/>
</dbReference>
<proteinExistence type="inferred from homology"/>
<dbReference type="InterPro" id="IPR009003">
    <property type="entry name" value="Peptidase_S1_PA"/>
</dbReference>
<sequence>MNQSTPRRFIILLTCIFLHSAVGRRHKLNSLLEARPKQFKYMVFLQYTKDPYMCGASIIGEQHILTAAHCLIGEDDKFYNHHYSALLGATRVHKKSDEILKIKIEKIYVPSKYSVLNSYPKKPLPLKGDIAVVKLSKPLKLSKHPQLSVLKLAEPGKSYVGQKAVITGYGINIPSVLFNSETGAREEKGIADGKLRFAKVNILDLEECRKAYNDHPIDDKTICGQVQQSSDKHAEGTCKGDSGGPLVINGDTVIGVLSSSALGCKEDVKPAVYTAVGDYLEFIKNAMADVKSPKIRTATWEQKWGIGSWTWTTHLVEN</sequence>
<dbReference type="GO" id="GO:0004252">
    <property type="term" value="F:serine-type endopeptidase activity"/>
    <property type="evidence" value="ECO:0007669"/>
    <property type="project" value="UniProtKB-EC"/>
</dbReference>
<keyword evidence="4 10" id="KW-0378">Hydrolase</keyword>
<comment type="caution">
    <text evidence="13">The sequence shown here is derived from an EMBL/GenBank/DDBJ whole genome shotgun (WGS) entry which is preliminary data.</text>
</comment>
<comment type="catalytic activity">
    <reaction evidence="8">
        <text>Preferential cleavage: Arg-|-Xaa, Lys-|-Xaa.</text>
        <dbReference type="EC" id="3.4.21.4"/>
    </reaction>
</comment>
<dbReference type="PROSITE" id="PS00134">
    <property type="entry name" value="TRYPSIN_HIS"/>
    <property type="match status" value="1"/>
</dbReference>
<protein>
    <recommendedName>
        <fullName evidence="9">trypsin</fullName>
        <ecNumber evidence="9">3.4.21.4</ecNumber>
    </recommendedName>
</protein>
<evidence type="ECO:0000256" key="4">
    <source>
        <dbReference type="ARBA" id="ARBA00022801"/>
    </source>
</evidence>
<dbReference type="PROSITE" id="PS00135">
    <property type="entry name" value="TRYPSIN_SER"/>
    <property type="match status" value="1"/>
</dbReference>
<reference evidence="13 14" key="1">
    <citation type="journal article" date="2024" name="bioRxiv">
        <title>A reference genome for Trichogramma kaykai: A tiny desert-dwelling parasitoid wasp with competing sex-ratio distorters.</title>
        <authorList>
            <person name="Culotta J."/>
            <person name="Lindsey A.R."/>
        </authorList>
    </citation>
    <scope>NUCLEOTIDE SEQUENCE [LARGE SCALE GENOMIC DNA]</scope>
    <source>
        <strain evidence="13 14">KSX58</strain>
    </source>
</reference>